<reference evidence="2 3" key="1">
    <citation type="submission" date="2015-08" db="EMBL/GenBank/DDBJ databases">
        <title>Next Generation Sequencing and Analysis of the Genome of Puccinia sorghi L Schw, the Causal Agent of Maize Common Rust.</title>
        <authorList>
            <person name="Rochi L."/>
            <person name="Burguener G."/>
            <person name="Darino M."/>
            <person name="Turjanski A."/>
            <person name="Kreff E."/>
            <person name="Dieguez M.J."/>
            <person name="Sacco F."/>
        </authorList>
    </citation>
    <scope>NUCLEOTIDE SEQUENCE [LARGE SCALE GENOMIC DNA]</scope>
    <source>
        <strain evidence="2 3">RO10H11247</strain>
    </source>
</reference>
<accession>A0A0L6URV2</accession>
<feature type="region of interest" description="Disordered" evidence="1">
    <location>
        <begin position="1"/>
        <end position="21"/>
    </location>
</feature>
<name>A0A0L6URV2_9BASI</name>
<feature type="region of interest" description="Disordered" evidence="1">
    <location>
        <begin position="83"/>
        <end position="106"/>
    </location>
</feature>
<sequence length="331" mass="36837">MGTSTVAQEASGQRIRSGGRDIREWLRRRNGGLDGGNLSRSGLAMTIHKRLTAFHGNGGVGAVQTPRMRAWDNGREASEAQIARSAQGSRQIQQRARGRLNPRGTRNDSMIVDEVECPALGQGEAAPTDLTARPLRRRRLIADRRLLLQRMGRTAIQGVRAQWLVNGMSGSSRSLKHRRGLHERHHPRHNRLYLRHLRLQTSNAIPRRRTGLLRRRRGCSGGVSCQRRVVVIRLSRWHGLLSGRVHPASWQRKGYARRCGRDKRGGIGGMRGGKVTGSVDSEPVMVRQLDEEEYQGQQDVGELSELFCGIYNVKNQGNQGAGTGQGHARVC</sequence>
<evidence type="ECO:0000256" key="1">
    <source>
        <dbReference type="SAM" id="MobiDB-lite"/>
    </source>
</evidence>
<comment type="caution">
    <text evidence="2">The sequence shown here is derived from an EMBL/GenBank/DDBJ whole genome shotgun (WGS) entry which is preliminary data.</text>
</comment>
<feature type="compositionally biased region" description="Polar residues" evidence="1">
    <location>
        <begin position="1"/>
        <end position="11"/>
    </location>
</feature>
<evidence type="ECO:0000313" key="2">
    <source>
        <dbReference type="EMBL" id="KNZ51278.1"/>
    </source>
</evidence>
<organism evidence="2 3">
    <name type="scientific">Puccinia sorghi</name>
    <dbReference type="NCBI Taxonomy" id="27349"/>
    <lineage>
        <taxon>Eukaryota</taxon>
        <taxon>Fungi</taxon>
        <taxon>Dikarya</taxon>
        <taxon>Basidiomycota</taxon>
        <taxon>Pucciniomycotina</taxon>
        <taxon>Pucciniomycetes</taxon>
        <taxon>Pucciniales</taxon>
        <taxon>Pucciniaceae</taxon>
        <taxon>Puccinia</taxon>
    </lineage>
</organism>
<dbReference type="EMBL" id="LAVV01009069">
    <property type="protein sequence ID" value="KNZ51278.1"/>
    <property type="molecule type" value="Genomic_DNA"/>
</dbReference>
<gene>
    <name evidence="2" type="ORF">VP01_400g2</name>
</gene>
<feature type="compositionally biased region" description="Polar residues" evidence="1">
    <location>
        <begin position="84"/>
        <end position="94"/>
    </location>
</feature>
<evidence type="ECO:0000313" key="3">
    <source>
        <dbReference type="Proteomes" id="UP000037035"/>
    </source>
</evidence>
<proteinExistence type="predicted"/>
<dbReference type="Proteomes" id="UP000037035">
    <property type="component" value="Unassembled WGS sequence"/>
</dbReference>
<protein>
    <submittedName>
        <fullName evidence="2">Uncharacterized protein</fullName>
    </submittedName>
</protein>
<dbReference type="VEuPathDB" id="FungiDB:VP01_400g2"/>
<dbReference type="AlphaFoldDB" id="A0A0L6URV2"/>
<keyword evidence="3" id="KW-1185">Reference proteome</keyword>